<dbReference type="OrthoDB" id="308522at2759"/>
<sequence>MRKFLQNLKSASNVQGTIAIKNSKGECQLHDITRLKNIKANEFCVSCELEMCYICSHKHITNHCDVSWGEDSYKKYNLAPKSQKNKDYNCGHLAKLHLQNLKCPCGKPIEHEMNAGICAACSTATCSKECHDKYAKEVNECTFHHNFTVDMPNQTLRSILFRNAYYLFDNGYGMGTPISKTSKLFTTGYLSDKRDSIYLQRGFRIYGNPAEETLHNLEVFSDDNIDYVTHTDRVCLCSCNVCKPRSIHSVENCSIRCQSKEALIKQEVNMSQGGLFDECHCTCKFCSSGILKLTHNRVQCLFHCQNSSFQISQD</sequence>
<dbReference type="EMBL" id="GG662845">
    <property type="protein sequence ID" value="EAR87850.1"/>
    <property type="molecule type" value="Genomic_DNA"/>
</dbReference>
<accession>Q22SC2</accession>
<dbReference type="InParanoid" id="Q22SC2"/>
<keyword evidence="2" id="KW-1185">Reference proteome</keyword>
<name>Q22SC2_TETTS</name>
<dbReference type="GeneID" id="7832651"/>
<dbReference type="eggNOG" id="ENOG502SP3M">
    <property type="taxonomic scope" value="Eukaryota"/>
</dbReference>
<protein>
    <submittedName>
        <fullName evidence="1">Uncharacterized protein</fullName>
    </submittedName>
</protein>
<gene>
    <name evidence="1" type="ORF">TTHERM_00006140</name>
</gene>
<organism evidence="1 2">
    <name type="scientific">Tetrahymena thermophila (strain SB210)</name>
    <dbReference type="NCBI Taxonomy" id="312017"/>
    <lineage>
        <taxon>Eukaryota</taxon>
        <taxon>Sar</taxon>
        <taxon>Alveolata</taxon>
        <taxon>Ciliophora</taxon>
        <taxon>Intramacronucleata</taxon>
        <taxon>Oligohymenophorea</taxon>
        <taxon>Hymenostomatida</taxon>
        <taxon>Tetrahymenina</taxon>
        <taxon>Tetrahymenidae</taxon>
        <taxon>Tetrahymena</taxon>
    </lineage>
</organism>
<evidence type="ECO:0000313" key="1">
    <source>
        <dbReference type="EMBL" id="EAR87850.1"/>
    </source>
</evidence>
<dbReference type="KEGG" id="tet:TTHERM_00006140"/>
<dbReference type="Proteomes" id="UP000009168">
    <property type="component" value="Unassembled WGS sequence"/>
</dbReference>
<dbReference type="HOGENOM" id="CLU_901536_0_0_1"/>
<proteinExistence type="predicted"/>
<dbReference type="RefSeq" id="XP_001008095.1">
    <property type="nucleotide sequence ID" value="XM_001008095.1"/>
</dbReference>
<dbReference type="AlphaFoldDB" id="Q22SC2"/>
<evidence type="ECO:0000313" key="2">
    <source>
        <dbReference type="Proteomes" id="UP000009168"/>
    </source>
</evidence>
<dbReference type="OMA" id="RGFRQYG"/>
<reference evidence="2" key="1">
    <citation type="journal article" date="2006" name="PLoS Biol.">
        <title>Macronuclear genome sequence of the ciliate Tetrahymena thermophila, a model eukaryote.</title>
        <authorList>
            <person name="Eisen J.A."/>
            <person name="Coyne R.S."/>
            <person name="Wu M."/>
            <person name="Wu D."/>
            <person name="Thiagarajan M."/>
            <person name="Wortman J.R."/>
            <person name="Badger J.H."/>
            <person name="Ren Q."/>
            <person name="Amedeo P."/>
            <person name="Jones K.M."/>
            <person name="Tallon L.J."/>
            <person name="Delcher A.L."/>
            <person name="Salzberg S.L."/>
            <person name="Silva J.C."/>
            <person name="Haas B.J."/>
            <person name="Majoros W.H."/>
            <person name="Farzad M."/>
            <person name="Carlton J.M."/>
            <person name="Smith R.K. Jr."/>
            <person name="Garg J."/>
            <person name="Pearlman R.E."/>
            <person name="Karrer K.M."/>
            <person name="Sun L."/>
            <person name="Manning G."/>
            <person name="Elde N.C."/>
            <person name="Turkewitz A.P."/>
            <person name="Asai D.J."/>
            <person name="Wilkes D.E."/>
            <person name="Wang Y."/>
            <person name="Cai H."/>
            <person name="Collins K."/>
            <person name="Stewart B.A."/>
            <person name="Lee S.R."/>
            <person name="Wilamowska K."/>
            <person name="Weinberg Z."/>
            <person name="Ruzzo W.L."/>
            <person name="Wloga D."/>
            <person name="Gaertig J."/>
            <person name="Frankel J."/>
            <person name="Tsao C.-C."/>
            <person name="Gorovsky M.A."/>
            <person name="Keeling P.J."/>
            <person name="Waller R.F."/>
            <person name="Patron N.J."/>
            <person name="Cherry J.M."/>
            <person name="Stover N.A."/>
            <person name="Krieger C.J."/>
            <person name="del Toro C."/>
            <person name="Ryder H.F."/>
            <person name="Williamson S.C."/>
            <person name="Barbeau R.A."/>
            <person name="Hamilton E.P."/>
            <person name="Orias E."/>
        </authorList>
    </citation>
    <scope>NUCLEOTIDE SEQUENCE [LARGE SCALE GENOMIC DNA]</scope>
    <source>
        <strain evidence="2">SB210</strain>
    </source>
</reference>